<dbReference type="EMBL" id="WJXA01000006">
    <property type="protein sequence ID" value="KAF7140666.1"/>
    <property type="molecule type" value="Genomic_DNA"/>
</dbReference>
<evidence type="ECO:0000313" key="4">
    <source>
        <dbReference type="Proteomes" id="UP000626092"/>
    </source>
</evidence>
<dbReference type="InterPro" id="IPR006501">
    <property type="entry name" value="Pectinesterase_inhib_dom"/>
</dbReference>
<evidence type="ECO:0000256" key="1">
    <source>
        <dbReference type="SAM" id="SignalP"/>
    </source>
</evidence>
<feature type="signal peptide" evidence="1">
    <location>
        <begin position="1"/>
        <end position="23"/>
    </location>
</feature>
<evidence type="ECO:0000313" key="3">
    <source>
        <dbReference type="EMBL" id="KAF7140666.1"/>
    </source>
</evidence>
<keyword evidence="1" id="KW-0732">Signal</keyword>
<name>A0A834GWS5_RHOSS</name>
<sequence>MAFFQYCILLFVISTLILKQTLGVVGAANDDWIAQAECHSTGVPETCMQCLNSDPRTANAENPAGIATIVVGCVNSHTDNLVQQMTQLAASNHDKVSTTPLEECCQMLACAKKEVIAADEKIHKCDFEGADKSMDSAYAYAVQCHQKIDEACQKSEMEISQMVVNEMIVHEQLCEAAMRIIERFK</sequence>
<organism evidence="3 4">
    <name type="scientific">Rhododendron simsii</name>
    <name type="common">Sims's rhododendron</name>
    <dbReference type="NCBI Taxonomy" id="118357"/>
    <lineage>
        <taxon>Eukaryota</taxon>
        <taxon>Viridiplantae</taxon>
        <taxon>Streptophyta</taxon>
        <taxon>Embryophyta</taxon>
        <taxon>Tracheophyta</taxon>
        <taxon>Spermatophyta</taxon>
        <taxon>Magnoliopsida</taxon>
        <taxon>eudicotyledons</taxon>
        <taxon>Gunneridae</taxon>
        <taxon>Pentapetalae</taxon>
        <taxon>asterids</taxon>
        <taxon>Ericales</taxon>
        <taxon>Ericaceae</taxon>
        <taxon>Ericoideae</taxon>
        <taxon>Rhodoreae</taxon>
        <taxon>Rhododendron</taxon>
    </lineage>
</organism>
<dbReference type="GO" id="GO:0004857">
    <property type="term" value="F:enzyme inhibitor activity"/>
    <property type="evidence" value="ECO:0007669"/>
    <property type="project" value="InterPro"/>
</dbReference>
<dbReference type="AlphaFoldDB" id="A0A834GWS5"/>
<dbReference type="InterPro" id="IPR035513">
    <property type="entry name" value="Invertase/methylesterase_inhib"/>
</dbReference>
<feature type="domain" description="Pectinesterase inhibitor" evidence="2">
    <location>
        <begin position="29"/>
        <end position="180"/>
    </location>
</feature>
<feature type="chain" id="PRO_5032376639" description="Pectinesterase inhibitor domain-containing protein" evidence="1">
    <location>
        <begin position="24"/>
        <end position="185"/>
    </location>
</feature>
<dbReference type="NCBIfam" id="TIGR01614">
    <property type="entry name" value="PME_inhib"/>
    <property type="match status" value="1"/>
</dbReference>
<gene>
    <name evidence="3" type="ORF">RHSIM_Rhsim06G0240300</name>
</gene>
<accession>A0A834GWS5</accession>
<dbReference type="SUPFAM" id="SSF101148">
    <property type="entry name" value="Plant invertase/pectin methylesterase inhibitor"/>
    <property type="match status" value="1"/>
</dbReference>
<evidence type="ECO:0000259" key="2">
    <source>
        <dbReference type="SMART" id="SM00856"/>
    </source>
</evidence>
<dbReference type="OrthoDB" id="1866975at2759"/>
<dbReference type="Proteomes" id="UP000626092">
    <property type="component" value="Unassembled WGS sequence"/>
</dbReference>
<keyword evidence="4" id="KW-1185">Reference proteome</keyword>
<protein>
    <recommendedName>
        <fullName evidence="2">Pectinesterase inhibitor domain-containing protein</fullName>
    </recommendedName>
</protein>
<comment type="caution">
    <text evidence="3">The sequence shown here is derived from an EMBL/GenBank/DDBJ whole genome shotgun (WGS) entry which is preliminary data.</text>
</comment>
<dbReference type="Pfam" id="PF04043">
    <property type="entry name" value="PMEI"/>
    <property type="match status" value="1"/>
</dbReference>
<reference evidence="3" key="1">
    <citation type="submission" date="2019-11" db="EMBL/GenBank/DDBJ databases">
        <authorList>
            <person name="Liu Y."/>
            <person name="Hou J."/>
            <person name="Li T.-Q."/>
            <person name="Guan C.-H."/>
            <person name="Wu X."/>
            <person name="Wu H.-Z."/>
            <person name="Ling F."/>
            <person name="Zhang R."/>
            <person name="Shi X.-G."/>
            <person name="Ren J.-P."/>
            <person name="Chen E.-F."/>
            <person name="Sun J.-M."/>
        </authorList>
    </citation>
    <scope>NUCLEOTIDE SEQUENCE</scope>
    <source>
        <strain evidence="3">Adult_tree_wgs_1</strain>
        <tissue evidence="3">Leaves</tissue>
    </source>
</reference>
<dbReference type="SMART" id="SM00856">
    <property type="entry name" value="PMEI"/>
    <property type="match status" value="1"/>
</dbReference>
<proteinExistence type="predicted"/>
<dbReference type="Gene3D" id="1.20.140.40">
    <property type="entry name" value="Invertase/pectin methylesterase inhibitor family protein"/>
    <property type="match status" value="1"/>
</dbReference>